<feature type="domain" description="ATPase AAA-3" evidence="4">
    <location>
        <begin position="38"/>
        <end position="167"/>
    </location>
</feature>
<dbReference type="FunFam" id="3.40.50.300:FF:000640">
    <property type="entry name" value="MoxR family ATPase"/>
    <property type="match status" value="1"/>
</dbReference>
<dbReference type="GO" id="GO:0016887">
    <property type="term" value="F:ATP hydrolysis activity"/>
    <property type="evidence" value="ECO:0007669"/>
    <property type="project" value="InterPro"/>
</dbReference>
<name>A0A0G2Z786_9BACT</name>
<accession>A0A0G2Z786</accession>
<dbReference type="InterPro" id="IPR041628">
    <property type="entry name" value="ChlI/MoxR_AAA_lid"/>
</dbReference>
<gene>
    <name evidence="6" type="ORF">IX53_05955</name>
</gene>
<dbReference type="Pfam" id="PF07726">
    <property type="entry name" value="AAA_3"/>
    <property type="match status" value="1"/>
</dbReference>
<dbReference type="InterPro" id="IPR011703">
    <property type="entry name" value="ATPase_AAA-3"/>
</dbReference>
<dbReference type="InterPro" id="IPR027417">
    <property type="entry name" value="P-loop_NTPase"/>
</dbReference>
<dbReference type="PIRSF" id="PIRSF002849">
    <property type="entry name" value="AAA_ATPase_chaperone_MoxR_prd"/>
    <property type="match status" value="1"/>
</dbReference>
<evidence type="ECO:0000313" key="7">
    <source>
        <dbReference type="Proteomes" id="UP000035159"/>
    </source>
</evidence>
<dbReference type="InterPro" id="IPR050764">
    <property type="entry name" value="CbbQ/NirQ/NorQ/GpvN"/>
</dbReference>
<proteinExistence type="inferred from homology"/>
<evidence type="ECO:0000256" key="2">
    <source>
        <dbReference type="ARBA" id="ARBA00022840"/>
    </source>
</evidence>
<evidence type="ECO:0000259" key="4">
    <source>
        <dbReference type="Pfam" id="PF07726"/>
    </source>
</evidence>
<dbReference type="Gene3D" id="3.40.50.300">
    <property type="entry name" value="P-loop containing nucleotide triphosphate hydrolases"/>
    <property type="match status" value="1"/>
</dbReference>
<reference evidence="6 7" key="1">
    <citation type="submission" date="2015-04" db="EMBL/GenBank/DDBJ databases">
        <title>Complete Genome Sequence of Kosmotoga pacifica SLHLJ1.</title>
        <authorList>
            <person name="Jiang L.J."/>
            <person name="Shao Z.Z."/>
            <person name="Jebbar M."/>
        </authorList>
    </citation>
    <scope>NUCLEOTIDE SEQUENCE [LARGE SCALE GENOMIC DNA]</scope>
    <source>
        <strain evidence="6 7">SLHLJ1</strain>
    </source>
</reference>
<dbReference type="STRING" id="1330330.IX53_05955"/>
<dbReference type="GO" id="GO:0005524">
    <property type="term" value="F:ATP binding"/>
    <property type="evidence" value="ECO:0007669"/>
    <property type="project" value="UniProtKB-KW"/>
</dbReference>
<evidence type="ECO:0000313" key="6">
    <source>
        <dbReference type="EMBL" id="AKI97435.1"/>
    </source>
</evidence>
<keyword evidence="2" id="KW-0067">ATP-binding</keyword>
<dbReference type="CDD" id="cd00009">
    <property type="entry name" value="AAA"/>
    <property type="match status" value="1"/>
</dbReference>
<keyword evidence="7" id="KW-1185">Reference proteome</keyword>
<dbReference type="PANTHER" id="PTHR42759">
    <property type="entry name" value="MOXR FAMILY PROTEIN"/>
    <property type="match status" value="1"/>
</dbReference>
<keyword evidence="1" id="KW-0547">Nucleotide-binding</keyword>
<dbReference type="RefSeq" id="WP_047754569.1">
    <property type="nucleotide sequence ID" value="NZ_CAJUHA010000011.1"/>
</dbReference>
<comment type="similarity">
    <text evidence="3">Belongs to the MoxR family.</text>
</comment>
<dbReference type="Gene3D" id="1.10.8.80">
    <property type="entry name" value="Magnesium chelatase subunit I, C-Terminal domain"/>
    <property type="match status" value="1"/>
</dbReference>
<dbReference type="OrthoDB" id="9808397at2"/>
<dbReference type="SUPFAM" id="SSF52540">
    <property type="entry name" value="P-loop containing nucleoside triphosphate hydrolases"/>
    <property type="match status" value="1"/>
</dbReference>
<dbReference type="AlphaFoldDB" id="A0A0G2Z786"/>
<feature type="domain" description="ChlI/MoxR AAA lid" evidence="5">
    <location>
        <begin position="232"/>
        <end position="303"/>
    </location>
</feature>
<sequence length="314" mass="35151">MREVMEFGNKVIKNISRVIIGKNEVIEKLLAAIISEGHVLLNDVPGVGKTMLARSLALSLGLDFKRIQCTPDLLPSDVTGLNILDVKSNEFVFRKGPVFTDILLADEVNRTTPRTQSALLEAMAEKQVTIDGKTHTLSDLFFVIATQNPVEFEGTFPLPEAQLDRFSICMTMGYPEKEQEIQMLHGMKAEHPITELKPASSAEELREIRQKVKQIHLDDSILSYITDLVWKTRRHPDLALGSSPRGSIALMNLSRGLAALKGRDFVVPDDVKEVAVEVLAHRVILKPEARLMRKTKEMVIREILDKTEVPIRNG</sequence>
<evidence type="ECO:0000259" key="5">
    <source>
        <dbReference type="Pfam" id="PF17863"/>
    </source>
</evidence>
<evidence type="ECO:0000256" key="1">
    <source>
        <dbReference type="ARBA" id="ARBA00022741"/>
    </source>
</evidence>
<dbReference type="EMBL" id="CP011232">
    <property type="protein sequence ID" value="AKI97435.1"/>
    <property type="molecule type" value="Genomic_DNA"/>
</dbReference>
<dbReference type="PANTHER" id="PTHR42759:SF5">
    <property type="entry name" value="METHANOL DEHYDROGENASE REGULATOR"/>
    <property type="match status" value="1"/>
</dbReference>
<dbReference type="Proteomes" id="UP000035159">
    <property type="component" value="Chromosome"/>
</dbReference>
<evidence type="ECO:0000256" key="3">
    <source>
        <dbReference type="ARBA" id="ARBA00061607"/>
    </source>
</evidence>
<dbReference type="KEGG" id="kpf:IX53_05955"/>
<protein>
    <submittedName>
        <fullName evidence="6">Magnesium chelatase</fullName>
    </submittedName>
</protein>
<organism evidence="6 7">
    <name type="scientific">Kosmotoga pacifica</name>
    <dbReference type="NCBI Taxonomy" id="1330330"/>
    <lineage>
        <taxon>Bacteria</taxon>
        <taxon>Thermotogati</taxon>
        <taxon>Thermotogota</taxon>
        <taxon>Thermotogae</taxon>
        <taxon>Kosmotogales</taxon>
        <taxon>Kosmotogaceae</taxon>
        <taxon>Kosmotoga</taxon>
    </lineage>
</organism>
<dbReference type="PATRIC" id="fig|1330330.3.peg.1206"/>
<dbReference type="Pfam" id="PF17863">
    <property type="entry name" value="AAA_lid_2"/>
    <property type="match status" value="1"/>
</dbReference>